<dbReference type="UniPathway" id="UPA00666"/>
<dbReference type="InterPro" id="IPR036526">
    <property type="entry name" value="C-N_Hydrolase_sf"/>
</dbReference>
<dbReference type="PROSITE" id="PS50263">
    <property type="entry name" value="CN_HYDROLASE"/>
    <property type="match status" value="1"/>
</dbReference>
<keyword evidence="11" id="KW-0449">Lipoprotein</keyword>
<dbReference type="AlphaFoldDB" id="A0A1I0SI49"/>
<gene>
    <name evidence="9" type="primary">lnt</name>
    <name evidence="11" type="ORF">SAMN04487972_101262</name>
</gene>
<dbReference type="Pfam" id="PF20154">
    <property type="entry name" value="LNT_N"/>
    <property type="match status" value="1"/>
</dbReference>
<evidence type="ECO:0000256" key="9">
    <source>
        <dbReference type="HAMAP-Rule" id="MF_01148"/>
    </source>
</evidence>
<dbReference type="GO" id="GO:0016410">
    <property type="term" value="F:N-acyltransferase activity"/>
    <property type="evidence" value="ECO:0007669"/>
    <property type="project" value="UniProtKB-UniRule"/>
</dbReference>
<sequence length="518" mass="55887">MDAAAPMLGSSGRARRPSWLILLGCAGLGAFAALGQAPWDLWFLALPALAVLCWQIARAVSPAQAAWSAFAAGLGHFALAMSWIVEPFLVQPEIYGWMAPFALALMAAGGALFWTLPAWLAARLLPGFPRQGLAFAALMILSDWLRGWIFTGLPWALAGHIWTDTPASQLAAHLGALGLSALTMLAAALPLACWRGPAGRWRGALPGAILAALVVAMAWSAGMARLARPLPDDTPIKLRLVQPNAKQALKWDPYWSEVFFRRLLDLSAERDADRAAPDVVIWPETAVNFLLDQSGTAPRDIAAYAGAPVILGIQRSEGARYFNSLSSFSAEGIGPVYDKFHLVPFGEYTPWGDVLAQFGIRAFAAQQGYGYSPGAAPAVLRFPGLPPVQPLICYEAIFSRHLITGADRPGWLLQVTNDAWFGNLSGPYQHLAQARLRAIESGLPLMRAANTGVSAVIGARGELHATLELNRTGRIDARLPGALPPTLWSRWGDWPVLLLTLAALGLLWRYRRLTVPRP</sequence>
<organism evidence="11 12">
    <name type="scientific">Paracoccus halophilus</name>
    <dbReference type="NCBI Taxonomy" id="376733"/>
    <lineage>
        <taxon>Bacteria</taxon>
        <taxon>Pseudomonadati</taxon>
        <taxon>Pseudomonadota</taxon>
        <taxon>Alphaproteobacteria</taxon>
        <taxon>Rhodobacterales</taxon>
        <taxon>Paracoccaceae</taxon>
        <taxon>Paracoccus</taxon>
    </lineage>
</organism>
<dbReference type="RefSeq" id="WP_231564713.1">
    <property type="nucleotide sequence ID" value="NZ_FOJO01000001.1"/>
</dbReference>
<keyword evidence="4 9" id="KW-0808">Transferase</keyword>
<dbReference type="GO" id="GO:0042158">
    <property type="term" value="P:lipoprotein biosynthetic process"/>
    <property type="evidence" value="ECO:0007669"/>
    <property type="project" value="UniProtKB-UniRule"/>
</dbReference>
<feature type="domain" description="CN hydrolase" evidence="10">
    <location>
        <begin position="241"/>
        <end position="481"/>
    </location>
</feature>
<evidence type="ECO:0000256" key="6">
    <source>
        <dbReference type="ARBA" id="ARBA00022989"/>
    </source>
</evidence>
<dbReference type="InterPro" id="IPR045378">
    <property type="entry name" value="LNT_N"/>
</dbReference>
<keyword evidence="6 9" id="KW-1133">Transmembrane helix</keyword>
<accession>A0A1I0SI49</accession>
<evidence type="ECO:0000259" key="10">
    <source>
        <dbReference type="PROSITE" id="PS50263"/>
    </source>
</evidence>
<comment type="pathway">
    <text evidence="9">Protein modification; lipoprotein biosynthesis (N-acyl transfer).</text>
</comment>
<comment type="subcellular location">
    <subcellularLocation>
        <location evidence="1 9">Cell membrane</location>
        <topology evidence="1 9">Multi-pass membrane protein</topology>
    </subcellularLocation>
</comment>
<evidence type="ECO:0000256" key="4">
    <source>
        <dbReference type="ARBA" id="ARBA00022679"/>
    </source>
</evidence>
<comment type="similarity">
    <text evidence="2 9">Belongs to the CN hydrolase family. Apolipoprotein N-acyltransferase subfamily.</text>
</comment>
<evidence type="ECO:0000256" key="7">
    <source>
        <dbReference type="ARBA" id="ARBA00023136"/>
    </source>
</evidence>
<dbReference type="EMBL" id="FOJO01000001">
    <property type="protein sequence ID" value="SFA39211.1"/>
    <property type="molecule type" value="Genomic_DNA"/>
</dbReference>
<evidence type="ECO:0000256" key="1">
    <source>
        <dbReference type="ARBA" id="ARBA00004651"/>
    </source>
</evidence>
<evidence type="ECO:0000313" key="12">
    <source>
        <dbReference type="Proteomes" id="UP000182312"/>
    </source>
</evidence>
<evidence type="ECO:0000256" key="3">
    <source>
        <dbReference type="ARBA" id="ARBA00022475"/>
    </source>
</evidence>
<feature type="transmembrane region" description="Helical" evidence="9">
    <location>
        <begin position="42"/>
        <end position="60"/>
    </location>
</feature>
<dbReference type="PANTHER" id="PTHR38686:SF1">
    <property type="entry name" value="APOLIPOPROTEIN N-ACYLTRANSFERASE"/>
    <property type="match status" value="1"/>
</dbReference>
<evidence type="ECO:0000256" key="2">
    <source>
        <dbReference type="ARBA" id="ARBA00010065"/>
    </source>
</evidence>
<dbReference type="Pfam" id="PF00795">
    <property type="entry name" value="CN_hydrolase"/>
    <property type="match status" value="1"/>
</dbReference>
<evidence type="ECO:0000256" key="8">
    <source>
        <dbReference type="ARBA" id="ARBA00023315"/>
    </source>
</evidence>
<keyword evidence="3 9" id="KW-1003">Cell membrane</keyword>
<keyword evidence="7 9" id="KW-0472">Membrane</keyword>
<proteinExistence type="inferred from homology"/>
<evidence type="ECO:0000256" key="5">
    <source>
        <dbReference type="ARBA" id="ARBA00022692"/>
    </source>
</evidence>
<comment type="catalytic activity">
    <reaction evidence="9">
        <text>N-terminal S-1,2-diacyl-sn-glyceryl-L-cysteinyl-[lipoprotein] + a glycerophospholipid = N-acyl-S-1,2-diacyl-sn-glyceryl-L-cysteinyl-[lipoprotein] + a 2-acyl-sn-glycero-3-phospholipid + H(+)</text>
        <dbReference type="Rhea" id="RHEA:48228"/>
        <dbReference type="Rhea" id="RHEA-COMP:14681"/>
        <dbReference type="Rhea" id="RHEA-COMP:14684"/>
        <dbReference type="ChEBI" id="CHEBI:15378"/>
        <dbReference type="ChEBI" id="CHEBI:136912"/>
        <dbReference type="ChEBI" id="CHEBI:140656"/>
        <dbReference type="ChEBI" id="CHEBI:140657"/>
        <dbReference type="ChEBI" id="CHEBI:140660"/>
        <dbReference type="EC" id="2.3.1.269"/>
    </reaction>
</comment>
<feature type="transmembrane region" description="Helical" evidence="9">
    <location>
        <begin position="204"/>
        <end position="222"/>
    </location>
</feature>
<dbReference type="SUPFAM" id="SSF56317">
    <property type="entry name" value="Carbon-nitrogen hydrolase"/>
    <property type="match status" value="1"/>
</dbReference>
<dbReference type="InterPro" id="IPR004563">
    <property type="entry name" value="Apolipo_AcylTrfase"/>
</dbReference>
<dbReference type="InterPro" id="IPR003010">
    <property type="entry name" value="C-N_Hydrolase"/>
</dbReference>
<reference evidence="11 12" key="1">
    <citation type="submission" date="2016-10" db="EMBL/GenBank/DDBJ databases">
        <authorList>
            <person name="de Groot N.N."/>
        </authorList>
    </citation>
    <scope>NUCLEOTIDE SEQUENCE [LARGE SCALE GENOMIC DNA]</scope>
    <source>
        <strain evidence="11 12">CGMCC 1.6117</strain>
    </source>
</reference>
<feature type="transmembrane region" description="Helical" evidence="9">
    <location>
        <begin position="132"/>
        <end position="150"/>
    </location>
</feature>
<feature type="transmembrane region" description="Helical" evidence="9">
    <location>
        <begin position="67"/>
        <end position="85"/>
    </location>
</feature>
<name>A0A1I0SI49_9RHOB</name>
<dbReference type="Proteomes" id="UP000182312">
    <property type="component" value="Unassembled WGS sequence"/>
</dbReference>
<dbReference type="GO" id="GO:0005886">
    <property type="term" value="C:plasma membrane"/>
    <property type="evidence" value="ECO:0007669"/>
    <property type="project" value="UniProtKB-SubCell"/>
</dbReference>
<dbReference type="EC" id="2.3.1.269" evidence="9"/>
<dbReference type="NCBIfam" id="TIGR00546">
    <property type="entry name" value="lnt"/>
    <property type="match status" value="1"/>
</dbReference>
<dbReference type="PANTHER" id="PTHR38686">
    <property type="entry name" value="APOLIPOPROTEIN N-ACYLTRANSFERASE"/>
    <property type="match status" value="1"/>
</dbReference>
<evidence type="ECO:0000313" key="11">
    <source>
        <dbReference type="EMBL" id="SFA39211.1"/>
    </source>
</evidence>
<feature type="transmembrane region" description="Helical" evidence="9">
    <location>
        <begin position="97"/>
        <end position="120"/>
    </location>
</feature>
<keyword evidence="8 9" id="KW-0012">Acyltransferase</keyword>
<keyword evidence="5 9" id="KW-0812">Transmembrane</keyword>
<dbReference type="HAMAP" id="MF_01148">
    <property type="entry name" value="Lnt"/>
    <property type="match status" value="1"/>
</dbReference>
<protein>
    <recommendedName>
        <fullName evidence="9">Apolipoprotein N-acyltransferase</fullName>
        <shortName evidence="9">ALP N-acyltransferase</shortName>
        <ecNumber evidence="9">2.3.1.269</ecNumber>
    </recommendedName>
</protein>
<dbReference type="CDD" id="cd07571">
    <property type="entry name" value="ALP_N-acyl_transferase"/>
    <property type="match status" value="1"/>
</dbReference>
<comment type="function">
    <text evidence="9">Catalyzes the phospholipid dependent N-acylation of the N-terminal cysteine of apolipoprotein, the last step in lipoprotein maturation.</text>
</comment>
<feature type="transmembrane region" description="Helical" evidence="9">
    <location>
        <begin position="170"/>
        <end position="192"/>
    </location>
</feature>
<dbReference type="Gene3D" id="3.60.110.10">
    <property type="entry name" value="Carbon-nitrogen hydrolase"/>
    <property type="match status" value="1"/>
</dbReference>